<dbReference type="RefSeq" id="WP_148750550.1">
    <property type="nucleotide sequence ID" value="NZ_VSSR01000016.1"/>
</dbReference>
<comment type="caution">
    <text evidence="2">The sequence shown here is derived from an EMBL/GenBank/DDBJ whole genome shotgun (WGS) entry which is preliminary data.</text>
</comment>
<gene>
    <name evidence="2" type="ORF">FXB38_09175</name>
</gene>
<name>A0A5S4WYT5_9BRAD</name>
<dbReference type="Proteomes" id="UP000324853">
    <property type="component" value="Unassembled WGS sequence"/>
</dbReference>
<accession>A0A5S4WYT5</accession>
<evidence type="ECO:0000313" key="2">
    <source>
        <dbReference type="EMBL" id="TYL85719.1"/>
    </source>
</evidence>
<sequence length="84" mass="9618">MLTRPPSCRRSRAAKRERRRLAQRRYRQNKKDRVAIAPVRVGEMLLDYLVRGVHWLDEADADDAGKMGEAITRGLTEAADAAKR</sequence>
<dbReference type="AlphaFoldDB" id="A0A5S4WYT5"/>
<feature type="compositionally biased region" description="Basic residues" evidence="1">
    <location>
        <begin position="7"/>
        <end position="28"/>
    </location>
</feature>
<proteinExistence type="predicted"/>
<reference evidence="2 3" key="1">
    <citation type="submission" date="2019-08" db="EMBL/GenBank/DDBJ databases">
        <title>Bradyrhizobium hipponensis sp. nov., a rhizobium isolated from a Lupinus angustifolius root nodule in Tunisia.</title>
        <authorList>
            <person name="Off K."/>
            <person name="Rejili M."/>
            <person name="Mars M."/>
            <person name="Brachmann A."/>
            <person name="Marin M."/>
        </authorList>
    </citation>
    <scope>NUCLEOTIDE SEQUENCE [LARGE SCALE GENOMIC DNA]</scope>
    <source>
        <strain evidence="2 3">CTAW11</strain>
    </source>
</reference>
<keyword evidence="3" id="KW-1185">Reference proteome</keyword>
<dbReference type="EMBL" id="VSSR01000016">
    <property type="protein sequence ID" value="TYL85719.1"/>
    <property type="molecule type" value="Genomic_DNA"/>
</dbReference>
<evidence type="ECO:0000313" key="3">
    <source>
        <dbReference type="Proteomes" id="UP000324853"/>
    </source>
</evidence>
<dbReference type="OrthoDB" id="9937555at2"/>
<evidence type="ECO:0000256" key="1">
    <source>
        <dbReference type="SAM" id="MobiDB-lite"/>
    </source>
</evidence>
<protein>
    <submittedName>
        <fullName evidence="2">Uncharacterized protein</fullName>
    </submittedName>
</protein>
<feature type="region of interest" description="Disordered" evidence="1">
    <location>
        <begin position="1"/>
        <end position="30"/>
    </location>
</feature>
<organism evidence="2 3">
    <name type="scientific">Bradyrhizobium cytisi</name>
    <dbReference type="NCBI Taxonomy" id="515489"/>
    <lineage>
        <taxon>Bacteria</taxon>
        <taxon>Pseudomonadati</taxon>
        <taxon>Pseudomonadota</taxon>
        <taxon>Alphaproteobacteria</taxon>
        <taxon>Hyphomicrobiales</taxon>
        <taxon>Nitrobacteraceae</taxon>
        <taxon>Bradyrhizobium</taxon>
    </lineage>
</organism>